<dbReference type="InterPro" id="IPR044038">
    <property type="entry name" value="dATP/dGTP_diPOhydrolase_N"/>
</dbReference>
<dbReference type="EMBL" id="MW286266">
    <property type="protein sequence ID" value="QQO90795.1"/>
    <property type="molecule type" value="Genomic_DNA"/>
</dbReference>
<organism evidence="3 4">
    <name type="scientific">Pseudomonas phage Bertil</name>
    <dbReference type="NCBI Taxonomy" id="2801385"/>
    <lineage>
        <taxon>Viruses</taxon>
        <taxon>Duplodnaviria</taxon>
        <taxon>Heunggongvirae</taxon>
        <taxon>Uroviricota</taxon>
        <taxon>Caudoviricetes</taxon>
        <taxon>Autographivirales</taxon>
        <taxon>Autoscriptoviridae</taxon>
        <taxon>Bertilvirus</taxon>
        <taxon>Bertilvirus bertil</taxon>
    </lineage>
</organism>
<feature type="domain" description="dATP/dGTP diphosphohydrolase N-terminal" evidence="2">
    <location>
        <begin position="40"/>
        <end position="139"/>
    </location>
</feature>
<proteinExistence type="predicted"/>
<keyword evidence="4" id="KW-1185">Reference proteome</keyword>
<name>A0A7T8IW39_9CAUD</name>
<protein>
    <recommendedName>
        <fullName evidence="2">dATP/dGTP diphosphohydrolase N-terminal domain-containing protein</fullName>
    </recommendedName>
</protein>
<sequence>MQKCGVGSPCPDCVREAEARLAPPPAPDKSQVASDYPDGNPKSLQGAKKYSLRYIPLPANIEINRALEDGAKKYGPANWRETGVAATVYVDAALRHLAQWFDGGQKNASDSGVHNLGHAMACLAILVDAEANGKLIDDRPAKCVDTDELLLRPKP</sequence>
<evidence type="ECO:0000256" key="1">
    <source>
        <dbReference type="SAM" id="MobiDB-lite"/>
    </source>
</evidence>
<accession>A0A7T8IW39</accession>
<feature type="region of interest" description="Disordered" evidence="1">
    <location>
        <begin position="21"/>
        <end position="45"/>
    </location>
</feature>
<evidence type="ECO:0000313" key="4">
    <source>
        <dbReference type="Proteomes" id="UP000595692"/>
    </source>
</evidence>
<evidence type="ECO:0000313" key="3">
    <source>
        <dbReference type="EMBL" id="QQO90795.1"/>
    </source>
</evidence>
<reference evidence="3 4" key="1">
    <citation type="submission" date="2020-11" db="EMBL/GenBank/DDBJ databases">
        <authorList>
            <person name="Joergensen J.B."/>
            <person name="Djurhuus A.M."/>
            <person name="Carstens A.B."/>
            <person name="Kot W."/>
            <person name="Neve H."/>
            <person name="Morris C.E."/>
            <person name="Hansen L.H."/>
        </authorList>
    </citation>
    <scope>NUCLEOTIDE SEQUENCE [LARGE SCALE GENOMIC DNA]</scope>
</reference>
<dbReference type="Pfam" id="PF18909">
    <property type="entry name" value="dGTP_diPhyd_N"/>
    <property type="match status" value="1"/>
</dbReference>
<evidence type="ECO:0000259" key="2">
    <source>
        <dbReference type="Pfam" id="PF18909"/>
    </source>
</evidence>
<dbReference type="Proteomes" id="UP000595692">
    <property type="component" value="Segment"/>
</dbReference>